<protein>
    <submittedName>
        <fullName evidence="6">Phage repressor</fullName>
    </submittedName>
</protein>
<dbReference type="Proteomes" id="UP000054691">
    <property type="component" value="Unassembled WGS sequence"/>
</dbReference>
<dbReference type="Gene3D" id="1.10.260.40">
    <property type="entry name" value="lambda repressor-like DNA-binding domains"/>
    <property type="match status" value="1"/>
</dbReference>
<reference evidence="5 7" key="1">
    <citation type="submission" date="2015-11" db="EMBL/GenBank/DDBJ databases">
        <title>Genomic analysis of 38 Legionella species identifies large and diverse effector repertoires.</title>
        <authorList>
            <person name="Burstein D."/>
            <person name="Amaro F."/>
            <person name="Zusman T."/>
            <person name="Lifshitz Z."/>
            <person name="Cohen O."/>
            <person name="Gilbert J.A."/>
            <person name="Pupko T."/>
            <person name="Shuman H.A."/>
            <person name="Segal G."/>
        </authorList>
    </citation>
    <scope>NUCLEOTIDE SEQUENCE [LARGE SCALE GENOMIC DNA]</scope>
    <source>
        <strain evidence="5 7">Lyon 8420412</strain>
    </source>
</reference>
<dbReference type="SMART" id="SM00530">
    <property type="entry name" value="HTH_XRE"/>
    <property type="match status" value="1"/>
</dbReference>
<dbReference type="EMBL" id="LNYE01000029">
    <property type="protein sequence ID" value="KTD05850.1"/>
    <property type="molecule type" value="Genomic_DNA"/>
</dbReference>
<dbReference type="PROSITE" id="PS50943">
    <property type="entry name" value="HTH_CROC1"/>
    <property type="match status" value="1"/>
</dbReference>
<dbReference type="Proteomes" id="UP000254476">
    <property type="component" value="Unassembled WGS sequence"/>
</dbReference>
<proteinExistence type="predicted"/>
<dbReference type="Gene3D" id="2.10.109.10">
    <property type="entry name" value="Umud Fragment, subunit A"/>
    <property type="match status" value="1"/>
</dbReference>
<feature type="domain" description="HTH cro/C1-type" evidence="4">
    <location>
        <begin position="15"/>
        <end position="66"/>
    </location>
</feature>
<evidence type="ECO:0000313" key="5">
    <source>
        <dbReference type="EMBL" id="KTD05850.1"/>
    </source>
</evidence>
<keyword evidence="7" id="KW-1185">Reference proteome</keyword>
<evidence type="ECO:0000259" key="4">
    <source>
        <dbReference type="PROSITE" id="PS50943"/>
    </source>
</evidence>
<keyword evidence="2" id="KW-0238">DNA-binding</keyword>
<accession>A0A378J3M5</accession>
<dbReference type="Pfam" id="PF01381">
    <property type="entry name" value="HTH_3"/>
    <property type="match status" value="1"/>
</dbReference>
<dbReference type="InterPro" id="IPR010982">
    <property type="entry name" value="Lambda_DNA-bd_dom_sf"/>
</dbReference>
<organism evidence="6 8">
    <name type="scientific">Legionella gratiana</name>
    <dbReference type="NCBI Taxonomy" id="45066"/>
    <lineage>
        <taxon>Bacteria</taxon>
        <taxon>Pseudomonadati</taxon>
        <taxon>Pseudomonadota</taxon>
        <taxon>Gammaproteobacteria</taxon>
        <taxon>Legionellales</taxon>
        <taxon>Legionellaceae</taxon>
        <taxon>Legionella</taxon>
    </lineage>
</organism>
<dbReference type="STRING" id="45066.Lgra_2627"/>
<evidence type="ECO:0000313" key="8">
    <source>
        <dbReference type="Proteomes" id="UP000254476"/>
    </source>
</evidence>
<evidence type="ECO:0000256" key="2">
    <source>
        <dbReference type="ARBA" id="ARBA00023125"/>
    </source>
</evidence>
<evidence type="ECO:0000313" key="6">
    <source>
        <dbReference type="EMBL" id="STX42235.1"/>
    </source>
</evidence>
<dbReference type="RefSeq" id="WP_058499737.1">
    <property type="nucleotide sequence ID" value="NZ_CAAAHW010000002.1"/>
</dbReference>
<evidence type="ECO:0000313" key="7">
    <source>
        <dbReference type="Proteomes" id="UP000054691"/>
    </source>
</evidence>
<keyword evidence="1" id="KW-0805">Transcription regulation</keyword>
<keyword evidence="3" id="KW-0804">Transcription</keyword>
<dbReference type="SUPFAM" id="SSF51306">
    <property type="entry name" value="LexA/Signal peptidase"/>
    <property type="match status" value="1"/>
</dbReference>
<dbReference type="AlphaFoldDB" id="A0A378J3M5"/>
<dbReference type="GO" id="GO:0003677">
    <property type="term" value="F:DNA binding"/>
    <property type="evidence" value="ECO:0007669"/>
    <property type="project" value="UniProtKB-KW"/>
</dbReference>
<dbReference type="PANTHER" id="PTHR40661:SF3">
    <property type="entry name" value="FELS-1 PROPHAGE TRANSCRIPTIONAL REGULATOR"/>
    <property type="match status" value="1"/>
</dbReference>
<dbReference type="CDD" id="cd00093">
    <property type="entry name" value="HTH_XRE"/>
    <property type="match status" value="1"/>
</dbReference>
<dbReference type="InterPro" id="IPR039418">
    <property type="entry name" value="LexA-like"/>
</dbReference>
<dbReference type="InterPro" id="IPR001387">
    <property type="entry name" value="Cro/C1-type_HTH"/>
</dbReference>
<name>A0A378J3M5_9GAMM</name>
<dbReference type="PANTHER" id="PTHR40661">
    <property type="match status" value="1"/>
</dbReference>
<dbReference type="Pfam" id="PF00717">
    <property type="entry name" value="Peptidase_S24"/>
    <property type="match status" value="1"/>
</dbReference>
<dbReference type="InterPro" id="IPR015927">
    <property type="entry name" value="Peptidase_S24_S26A/B/C"/>
</dbReference>
<dbReference type="CDD" id="cd06529">
    <property type="entry name" value="S24_LexA-like"/>
    <property type="match status" value="1"/>
</dbReference>
<evidence type="ECO:0000256" key="3">
    <source>
        <dbReference type="ARBA" id="ARBA00023163"/>
    </source>
</evidence>
<dbReference type="SUPFAM" id="SSF47413">
    <property type="entry name" value="lambda repressor-like DNA-binding domains"/>
    <property type="match status" value="1"/>
</dbReference>
<evidence type="ECO:0000256" key="1">
    <source>
        <dbReference type="ARBA" id="ARBA00023015"/>
    </source>
</evidence>
<sequence length="227" mass="25104">MKIKEKIGQRIMSERKAKGLTRKALAELTGELKISRINNYERGDRTPGPTEIKLLADVLEVSASYLMCLTDNREGKMTKSLGMGALIPVLDYKQAIDPAALIQKIKEDVDTKVEFVPVSSVVSDSISKNAFALRIQDESMIPEFRINDVLIVDPDTSPKPGDFVVALIEGEHEVIVRKYKQLSASKEAQQFELIALNEDWADIRVGSSEMQAKIIGCGVSLVRGLKS</sequence>
<dbReference type="InterPro" id="IPR036286">
    <property type="entry name" value="LexA/Signal_pep-like_sf"/>
</dbReference>
<reference evidence="6 8" key="2">
    <citation type="submission" date="2018-06" db="EMBL/GenBank/DDBJ databases">
        <authorList>
            <consortium name="Pathogen Informatics"/>
            <person name="Doyle S."/>
        </authorList>
    </citation>
    <scope>NUCLEOTIDE SEQUENCE [LARGE SCALE GENOMIC DNA]</scope>
    <source>
        <strain evidence="6 8">NCTC12388</strain>
    </source>
</reference>
<gene>
    <name evidence="5" type="ORF">Lgra_2627</name>
    <name evidence="6" type="ORF">NCTC12388_00580</name>
</gene>
<dbReference type="OrthoDB" id="9791537at2"/>
<dbReference type="EMBL" id="UGOB01000001">
    <property type="protein sequence ID" value="STX42235.1"/>
    <property type="molecule type" value="Genomic_DNA"/>
</dbReference>